<evidence type="ECO:0000313" key="3">
    <source>
        <dbReference type="EMBL" id="SPJ24221.1"/>
    </source>
</evidence>
<feature type="signal peptide" evidence="1">
    <location>
        <begin position="1"/>
        <end position="19"/>
    </location>
</feature>
<keyword evidence="4" id="KW-1185">Reference proteome</keyword>
<dbReference type="InterPro" id="IPR012938">
    <property type="entry name" value="Glc/Sorbosone_DH"/>
</dbReference>
<sequence>MTRTLTMLLSTALATGAAAQVEQGPKNVPEFEPAFENQTRAPAVETVVALSVETVADGLIHPWAVEVLPNGNYIVTERAGQLRIVTRDGTVQDPIQNVPEVAARDQGGLLDVALAEDFAESRTLFLTYAKPMGSGQTATAAARATLSEDGTALQDVTDIFVQDPPADNAMHIGSRVVLDGDYAFVTTGEHFTATYRDYAQDFDKTYGKIVRVHQDGSLPEDNPFDDVDGTKGEIWSLGHRNVQGAALHPETGQLWGLEHGPAGGDELNLIEAGQNYGWPVVSYGRQYSGPLIGIGEPRREEFVEPRYYWDPVIAPGGFVFYEGDMFPEWDGNVLAASLAPGALVRLTMDGDTVTGEERLVTDRGRIRDVDVDQDGAVLLVTDKPNGELLRITPEG</sequence>
<gene>
    <name evidence="3" type="primary">yliI</name>
    <name evidence="3" type="ORF">PAA8504_02049</name>
</gene>
<feature type="chain" id="PRO_5015312218" evidence="1">
    <location>
        <begin position="20"/>
        <end position="395"/>
    </location>
</feature>
<name>A0A2R8BVP6_9RHOB</name>
<dbReference type="RefSeq" id="WP_108894096.1">
    <property type="nucleotide sequence ID" value="NZ_ONZF01000003.1"/>
</dbReference>
<dbReference type="SUPFAM" id="SSF50952">
    <property type="entry name" value="Soluble quinoprotein glucose dehydrogenase"/>
    <property type="match status" value="1"/>
</dbReference>
<dbReference type="InterPro" id="IPR011041">
    <property type="entry name" value="Quinoprot_gluc/sorb_DH_b-prop"/>
</dbReference>
<dbReference type="PANTHER" id="PTHR19328">
    <property type="entry name" value="HEDGEHOG-INTERACTING PROTEIN"/>
    <property type="match status" value="1"/>
</dbReference>
<reference evidence="3 4" key="1">
    <citation type="submission" date="2018-03" db="EMBL/GenBank/DDBJ databases">
        <authorList>
            <person name="Keele B.F."/>
        </authorList>
    </citation>
    <scope>NUCLEOTIDE SEQUENCE [LARGE SCALE GENOMIC DNA]</scope>
    <source>
        <strain evidence="3 4">CECT 8504</strain>
    </source>
</reference>
<keyword evidence="1" id="KW-0732">Signal</keyword>
<keyword evidence="3" id="KW-0560">Oxidoreductase</keyword>
<dbReference type="OrthoDB" id="9770043at2"/>
<accession>A0A2R8BVP6</accession>
<dbReference type="Proteomes" id="UP000244912">
    <property type="component" value="Unassembled WGS sequence"/>
</dbReference>
<evidence type="ECO:0000256" key="1">
    <source>
        <dbReference type="SAM" id="SignalP"/>
    </source>
</evidence>
<dbReference type="AlphaFoldDB" id="A0A2R8BVP6"/>
<dbReference type="Gene3D" id="2.120.10.30">
    <property type="entry name" value="TolB, C-terminal domain"/>
    <property type="match status" value="1"/>
</dbReference>
<dbReference type="GO" id="GO:0016491">
    <property type="term" value="F:oxidoreductase activity"/>
    <property type="evidence" value="ECO:0007669"/>
    <property type="project" value="UniProtKB-KW"/>
</dbReference>
<organism evidence="3 4">
    <name type="scientific">Palleronia abyssalis</name>
    <dbReference type="NCBI Taxonomy" id="1501240"/>
    <lineage>
        <taxon>Bacteria</taxon>
        <taxon>Pseudomonadati</taxon>
        <taxon>Pseudomonadota</taxon>
        <taxon>Alphaproteobacteria</taxon>
        <taxon>Rhodobacterales</taxon>
        <taxon>Roseobacteraceae</taxon>
        <taxon>Palleronia</taxon>
    </lineage>
</organism>
<dbReference type="EMBL" id="ONZF01000003">
    <property type="protein sequence ID" value="SPJ24221.1"/>
    <property type="molecule type" value="Genomic_DNA"/>
</dbReference>
<protein>
    <submittedName>
        <fullName evidence="3">Aldose sugar dehydrogenase YliI</fullName>
        <ecNumber evidence="3">1.1.5.-</ecNumber>
    </submittedName>
</protein>
<dbReference type="InterPro" id="IPR011042">
    <property type="entry name" value="6-blade_b-propeller_TolB-like"/>
</dbReference>
<dbReference type="Pfam" id="PF07995">
    <property type="entry name" value="GSDH"/>
    <property type="match status" value="1"/>
</dbReference>
<feature type="domain" description="Glucose/Sorbosone dehydrogenase" evidence="2">
    <location>
        <begin position="60"/>
        <end position="390"/>
    </location>
</feature>
<dbReference type="PANTHER" id="PTHR19328:SF75">
    <property type="entry name" value="ALDOSE SUGAR DEHYDROGENASE YLII"/>
    <property type="match status" value="1"/>
</dbReference>
<evidence type="ECO:0000313" key="4">
    <source>
        <dbReference type="Proteomes" id="UP000244912"/>
    </source>
</evidence>
<dbReference type="EC" id="1.1.5.-" evidence="3"/>
<proteinExistence type="predicted"/>
<evidence type="ECO:0000259" key="2">
    <source>
        <dbReference type="Pfam" id="PF07995"/>
    </source>
</evidence>